<dbReference type="SUPFAM" id="SSF52172">
    <property type="entry name" value="CheY-like"/>
    <property type="match status" value="1"/>
</dbReference>
<sequence>MMTPPQTQAVTVLPLGMDERKLAVLRMAFRMHQAIRYQLAEAAGDTPALAIVDVDNPQGWQVWDELRGAHPALPALVVSAYPQPDAPAPLLAKPIRVETLFPALQQLLTKPAVPAMPPRAAEPAAVLPPVPPPATRPAPQAPAASDAGLTRSAIERAQQVRPAREWPDRVESFDPTAGLYGVLTSLYRQRRAAAVFVDAQEVLRLYPAEERCVCCVAPDTLARLCAAPTPAIKLRALQGAHEHPPVDAPTAQSVLWQLALKSARGRMPEGVGADSLIRLRHWPNLTRLAPLPDAMRMAAFWTRTPASPRMALRMLGVEVADLCNFIAACHAIGLIDTRRASPQTATAAAQVAPAPAAAAPRGLLSRLLARLRGQ</sequence>
<organism evidence="1 2">
    <name type="scientific">Crenobacter intestini</name>
    <dbReference type="NCBI Taxonomy" id="2563443"/>
    <lineage>
        <taxon>Bacteria</taxon>
        <taxon>Pseudomonadati</taxon>
        <taxon>Pseudomonadota</taxon>
        <taxon>Betaproteobacteria</taxon>
        <taxon>Neisseriales</taxon>
        <taxon>Neisseriaceae</taxon>
        <taxon>Crenobacter</taxon>
    </lineage>
</organism>
<name>A0A4T0V1C9_9NEIS</name>
<accession>A0A4T0V1C9</accession>
<dbReference type="AlphaFoldDB" id="A0A4T0V1C9"/>
<evidence type="ECO:0000313" key="2">
    <source>
        <dbReference type="Proteomes" id="UP000308891"/>
    </source>
</evidence>
<dbReference type="OrthoDB" id="3212305at2"/>
<evidence type="ECO:0000313" key="1">
    <source>
        <dbReference type="EMBL" id="TIC85362.1"/>
    </source>
</evidence>
<dbReference type="Proteomes" id="UP000308891">
    <property type="component" value="Unassembled WGS sequence"/>
</dbReference>
<comment type="caution">
    <text evidence="1">The sequence shown here is derived from an EMBL/GenBank/DDBJ whole genome shotgun (WGS) entry which is preliminary data.</text>
</comment>
<dbReference type="EMBL" id="STGJ01000003">
    <property type="protein sequence ID" value="TIC85362.1"/>
    <property type="molecule type" value="Genomic_DNA"/>
</dbReference>
<gene>
    <name evidence="1" type="ORF">E5K04_05115</name>
</gene>
<dbReference type="InterPro" id="IPR011006">
    <property type="entry name" value="CheY-like_superfamily"/>
</dbReference>
<proteinExistence type="predicted"/>
<protein>
    <submittedName>
        <fullName evidence="1">Uncharacterized protein</fullName>
    </submittedName>
</protein>
<dbReference type="RefSeq" id="WP_136551811.1">
    <property type="nucleotide sequence ID" value="NZ_STGJ01000003.1"/>
</dbReference>
<keyword evidence="2" id="KW-1185">Reference proteome</keyword>
<reference evidence="1 2" key="1">
    <citation type="submission" date="2019-04" db="EMBL/GenBank/DDBJ databases">
        <title>Crenobacter sp. nov.</title>
        <authorList>
            <person name="Shi S."/>
        </authorList>
    </citation>
    <scope>NUCLEOTIDE SEQUENCE [LARGE SCALE GENOMIC DNA]</scope>
    <source>
        <strain evidence="1 2">GY 70310</strain>
    </source>
</reference>